<keyword evidence="1" id="KW-1133">Transmembrane helix</keyword>
<gene>
    <name evidence="2" type="ORF">IW261DRAFT_1564696</name>
</gene>
<keyword evidence="1" id="KW-0812">Transmembrane</keyword>
<sequence>METCSDGDVNISCTRHEGIMPGRKLYPTPYFTAVLVLVFLPAQGTVFKDDDRTGSKRETEKTFYNTQGDFV</sequence>
<name>A0AA39TC49_9AGAR</name>
<organism evidence="2 3">
    <name type="scientific">Armillaria novae-zelandiae</name>
    <dbReference type="NCBI Taxonomy" id="153914"/>
    <lineage>
        <taxon>Eukaryota</taxon>
        <taxon>Fungi</taxon>
        <taxon>Dikarya</taxon>
        <taxon>Basidiomycota</taxon>
        <taxon>Agaricomycotina</taxon>
        <taxon>Agaricomycetes</taxon>
        <taxon>Agaricomycetidae</taxon>
        <taxon>Agaricales</taxon>
        <taxon>Marasmiineae</taxon>
        <taxon>Physalacriaceae</taxon>
        <taxon>Armillaria</taxon>
    </lineage>
</organism>
<proteinExistence type="predicted"/>
<evidence type="ECO:0000313" key="3">
    <source>
        <dbReference type="Proteomes" id="UP001175227"/>
    </source>
</evidence>
<evidence type="ECO:0000313" key="2">
    <source>
        <dbReference type="EMBL" id="KAK0479321.1"/>
    </source>
</evidence>
<protein>
    <submittedName>
        <fullName evidence="2">Uncharacterized protein</fullName>
    </submittedName>
</protein>
<keyword evidence="3" id="KW-1185">Reference proteome</keyword>
<dbReference type="Proteomes" id="UP001175227">
    <property type="component" value="Unassembled WGS sequence"/>
</dbReference>
<dbReference type="EMBL" id="JAUEPR010000012">
    <property type="protein sequence ID" value="KAK0479321.1"/>
    <property type="molecule type" value="Genomic_DNA"/>
</dbReference>
<accession>A0AA39TC49</accession>
<evidence type="ECO:0000256" key="1">
    <source>
        <dbReference type="SAM" id="Phobius"/>
    </source>
</evidence>
<feature type="transmembrane region" description="Helical" evidence="1">
    <location>
        <begin position="30"/>
        <end position="47"/>
    </location>
</feature>
<dbReference type="AlphaFoldDB" id="A0AA39TC49"/>
<reference evidence="2" key="1">
    <citation type="submission" date="2023-06" db="EMBL/GenBank/DDBJ databases">
        <authorList>
            <consortium name="Lawrence Berkeley National Laboratory"/>
            <person name="Ahrendt S."/>
            <person name="Sahu N."/>
            <person name="Indic B."/>
            <person name="Wong-Bajracharya J."/>
            <person name="Merenyi Z."/>
            <person name="Ke H.-M."/>
            <person name="Monk M."/>
            <person name="Kocsube S."/>
            <person name="Drula E."/>
            <person name="Lipzen A."/>
            <person name="Balint B."/>
            <person name="Henrissat B."/>
            <person name="Andreopoulos B."/>
            <person name="Martin F.M."/>
            <person name="Harder C.B."/>
            <person name="Rigling D."/>
            <person name="Ford K.L."/>
            <person name="Foster G.D."/>
            <person name="Pangilinan J."/>
            <person name="Papanicolaou A."/>
            <person name="Barry K."/>
            <person name="LaButti K."/>
            <person name="Viragh M."/>
            <person name="Koriabine M."/>
            <person name="Yan M."/>
            <person name="Riley R."/>
            <person name="Champramary S."/>
            <person name="Plett K.L."/>
            <person name="Tsai I.J."/>
            <person name="Slot J."/>
            <person name="Sipos G."/>
            <person name="Plett J."/>
            <person name="Nagy L.G."/>
            <person name="Grigoriev I.V."/>
        </authorList>
    </citation>
    <scope>NUCLEOTIDE SEQUENCE</scope>
    <source>
        <strain evidence="2">ICMP 16352</strain>
    </source>
</reference>
<comment type="caution">
    <text evidence="2">The sequence shown here is derived from an EMBL/GenBank/DDBJ whole genome shotgun (WGS) entry which is preliminary data.</text>
</comment>
<keyword evidence="1" id="KW-0472">Membrane</keyword>